<dbReference type="RefSeq" id="WP_206253662.1">
    <property type="nucleotide sequence ID" value="NZ_CP071060.1"/>
</dbReference>
<keyword evidence="4" id="KW-0411">Iron-sulfur</keyword>
<proteinExistence type="predicted"/>
<evidence type="ECO:0000313" key="6">
    <source>
        <dbReference type="EMBL" id="QSI75779.1"/>
    </source>
</evidence>
<organism evidence="6 7">
    <name type="scientific">Niveibacterium microcysteis</name>
    <dbReference type="NCBI Taxonomy" id="2811415"/>
    <lineage>
        <taxon>Bacteria</taxon>
        <taxon>Pseudomonadati</taxon>
        <taxon>Pseudomonadota</taxon>
        <taxon>Betaproteobacteria</taxon>
        <taxon>Rhodocyclales</taxon>
        <taxon>Rhodocyclaceae</taxon>
        <taxon>Niveibacterium</taxon>
    </lineage>
</organism>
<name>A0ABX7M316_9RHOO</name>
<dbReference type="PROSITE" id="PS51296">
    <property type="entry name" value="RIESKE"/>
    <property type="match status" value="1"/>
</dbReference>
<keyword evidence="2" id="KW-0479">Metal-binding</keyword>
<evidence type="ECO:0000256" key="3">
    <source>
        <dbReference type="ARBA" id="ARBA00023004"/>
    </source>
</evidence>
<gene>
    <name evidence="6" type="ORF">JY500_14980</name>
</gene>
<keyword evidence="1" id="KW-0001">2Fe-2S</keyword>
<dbReference type="Pfam" id="PF00355">
    <property type="entry name" value="Rieske"/>
    <property type="match status" value="1"/>
</dbReference>
<dbReference type="EMBL" id="CP071060">
    <property type="protein sequence ID" value="QSI75779.1"/>
    <property type="molecule type" value="Genomic_DNA"/>
</dbReference>
<dbReference type="PANTHER" id="PTHR40261:SF1">
    <property type="entry name" value="RIESKE DOMAIN-CONTAINING PROTEIN"/>
    <property type="match status" value="1"/>
</dbReference>
<evidence type="ECO:0000256" key="1">
    <source>
        <dbReference type="ARBA" id="ARBA00022714"/>
    </source>
</evidence>
<dbReference type="SUPFAM" id="SSF50022">
    <property type="entry name" value="ISP domain"/>
    <property type="match status" value="1"/>
</dbReference>
<dbReference type="Gene3D" id="2.102.10.10">
    <property type="entry name" value="Rieske [2Fe-2S] iron-sulphur domain"/>
    <property type="match status" value="1"/>
</dbReference>
<sequence>MAGSERLICTSGEVQEGGDGVRFPLRTAFGDETGFVVRYRGEVRAYINRCAHVPVELDWQPGKFFDDSGLYLICATHGALYDPVGGHCLAGPCRGGRLPKLDVIERDGHIYLLEKTA</sequence>
<protein>
    <submittedName>
        <fullName evidence="6">Rieske 2Fe-2S domain-containing protein</fullName>
    </submittedName>
</protein>
<feature type="domain" description="Rieske" evidence="5">
    <location>
        <begin position="6"/>
        <end position="112"/>
    </location>
</feature>
<keyword evidence="3" id="KW-0408">Iron</keyword>
<dbReference type="Proteomes" id="UP000663570">
    <property type="component" value="Chromosome"/>
</dbReference>
<accession>A0ABX7M316</accession>
<evidence type="ECO:0000259" key="5">
    <source>
        <dbReference type="PROSITE" id="PS51296"/>
    </source>
</evidence>
<evidence type="ECO:0000256" key="2">
    <source>
        <dbReference type="ARBA" id="ARBA00022723"/>
    </source>
</evidence>
<keyword evidence="7" id="KW-1185">Reference proteome</keyword>
<evidence type="ECO:0000313" key="7">
    <source>
        <dbReference type="Proteomes" id="UP000663570"/>
    </source>
</evidence>
<reference evidence="6 7" key="1">
    <citation type="submission" date="2021-02" db="EMBL/GenBank/DDBJ databases">
        <title>Niveibacterium changnyeongensis HC41.</title>
        <authorList>
            <person name="Kang M."/>
        </authorList>
    </citation>
    <scope>NUCLEOTIDE SEQUENCE [LARGE SCALE GENOMIC DNA]</scope>
    <source>
        <strain evidence="6 7">HC41</strain>
    </source>
</reference>
<evidence type="ECO:0000256" key="4">
    <source>
        <dbReference type="ARBA" id="ARBA00023014"/>
    </source>
</evidence>
<dbReference type="PANTHER" id="PTHR40261">
    <property type="match status" value="1"/>
</dbReference>
<dbReference type="InterPro" id="IPR036922">
    <property type="entry name" value="Rieske_2Fe-2S_sf"/>
</dbReference>
<dbReference type="InterPro" id="IPR017941">
    <property type="entry name" value="Rieske_2Fe-2S"/>
</dbReference>